<gene>
    <name evidence="7" type="ORF">SAMN04490369_10825</name>
</gene>
<keyword evidence="2" id="KW-0479">Metal-binding</keyword>
<dbReference type="Pfam" id="PF04002">
    <property type="entry name" value="RadC"/>
    <property type="match status" value="1"/>
</dbReference>
<dbReference type="AlphaFoldDB" id="A0A1H8PBS8"/>
<dbReference type="Proteomes" id="UP000199493">
    <property type="component" value="Unassembled WGS sequence"/>
</dbReference>
<proteinExistence type="predicted"/>
<dbReference type="EMBL" id="FODB01000082">
    <property type="protein sequence ID" value="SEO39227.1"/>
    <property type="molecule type" value="Genomic_DNA"/>
</dbReference>
<keyword evidence="1" id="KW-0645">Protease</keyword>
<evidence type="ECO:0000256" key="3">
    <source>
        <dbReference type="ARBA" id="ARBA00022801"/>
    </source>
</evidence>
<keyword evidence="5" id="KW-0482">Metalloprotease</keyword>
<dbReference type="InterPro" id="IPR020891">
    <property type="entry name" value="UPF0758_CS"/>
</dbReference>
<dbReference type="Gene3D" id="3.40.140.10">
    <property type="entry name" value="Cytidine Deaminase, domain 2"/>
    <property type="match status" value="1"/>
</dbReference>
<accession>A0A1H8PBS8</accession>
<dbReference type="InterPro" id="IPR001405">
    <property type="entry name" value="UPF0758"/>
</dbReference>
<evidence type="ECO:0000256" key="5">
    <source>
        <dbReference type="ARBA" id="ARBA00023049"/>
    </source>
</evidence>
<keyword evidence="3" id="KW-0378">Hydrolase</keyword>
<reference evidence="7 8" key="1">
    <citation type="submission" date="2016-10" db="EMBL/GenBank/DDBJ databases">
        <authorList>
            <person name="de Groot N.N."/>
        </authorList>
    </citation>
    <scope>NUCLEOTIDE SEQUENCE [LARGE SCALE GENOMIC DNA]</scope>
    <source>
        <strain evidence="7 8">558</strain>
    </source>
</reference>
<dbReference type="STRING" id="77097.SAMN04490369_10825"/>
<organism evidence="7 8">
    <name type="scientific">Vreelandella aquamarina</name>
    <dbReference type="NCBI Taxonomy" id="77097"/>
    <lineage>
        <taxon>Bacteria</taxon>
        <taxon>Pseudomonadati</taxon>
        <taxon>Pseudomonadota</taxon>
        <taxon>Gammaproteobacteria</taxon>
        <taxon>Oceanospirillales</taxon>
        <taxon>Halomonadaceae</taxon>
        <taxon>Vreelandella</taxon>
    </lineage>
</organism>
<protein>
    <submittedName>
        <fullName evidence="7">DNA repair protein RadC</fullName>
    </submittedName>
</protein>
<dbReference type="InterPro" id="IPR037518">
    <property type="entry name" value="MPN"/>
</dbReference>
<name>A0A1H8PBS8_9GAMM</name>
<dbReference type="PROSITE" id="PS50249">
    <property type="entry name" value="MPN"/>
    <property type="match status" value="1"/>
</dbReference>
<dbReference type="GO" id="GO:0008237">
    <property type="term" value="F:metallopeptidase activity"/>
    <property type="evidence" value="ECO:0007669"/>
    <property type="project" value="UniProtKB-KW"/>
</dbReference>
<evidence type="ECO:0000256" key="4">
    <source>
        <dbReference type="ARBA" id="ARBA00022833"/>
    </source>
</evidence>
<evidence type="ECO:0000256" key="1">
    <source>
        <dbReference type="ARBA" id="ARBA00022670"/>
    </source>
</evidence>
<evidence type="ECO:0000313" key="7">
    <source>
        <dbReference type="EMBL" id="SEO39227.1"/>
    </source>
</evidence>
<dbReference type="GO" id="GO:0046872">
    <property type="term" value="F:metal ion binding"/>
    <property type="evidence" value="ECO:0007669"/>
    <property type="project" value="UniProtKB-KW"/>
</dbReference>
<dbReference type="PANTHER" id="PTHR30471">
    <property type="entry name" value="DNA REPAIR PROTEIN RADC"/>
    <property type="match status" value="1"/>
</dbReference>
<dbReference type="PROSITE" id="PS01302">
    <property type="entry name" value="UPF0758"/>
    <property type="match status" value="1"/>
</dbReference>
<feature type="domain" description="MPN" evidence="6">
    <location>
        <begin position="52"/>
        <end position="174"/>
    </location>
</feature>
<keyword evidence="4" id="KW-0862">Zinc</keyword>
<dbReference type="GO" id="GO:0006508">
    <property type="term" value="P:proteolysis"/>
    <property type="evidence" value="ECO:0007669"/>
    <property type="project" value="UniProtKB-KW"/>
</dbReference>
<dbReference type="InterPro" id="IPR025657">
    <property type="entry name" value="RadC_JAB"/>
</dbReference>
<dbReference type="CDD" id="cd08071">
    <property type="entry name" value="MPN_DUF2466"/>
    <property type="match status" value="1"/>
</dbReference>
<sequence length="174" mass="19311">MNAPLNPATLADAQLIAGETPGTYRVNGDVTDAQLLHLAKMIAHKRLRKGNKLGSPDEVHRCLQTLLLDYPYEVFGTLLLDTQHRLIAFDELFRGTIDSASVYPREVIKHAIEHNAAAVILVHNHPSGDPEPSDADRRITQRLQQALGLVDIRVLDHVVVGHEGYTSFAERGWL</sequence>
<evidence type="ECO:0000256" key="2">
    <source>
        <dbReference type="ARBA" id="ARBA00022723"/>
    </source>
</evidence>
<evidence type="ECO:0000313" key="8">
    <source>
        <dbReference type="Proteomes" id="UP000199493"/>
    </source>
</evidence>
<dbReference type="NCBIfam" id="TIGR00608">
    <property type="entry name" value="radc"/>
    <property type="match status" value="1"/>
</dbReference>
<dbReference type="SUPFAM" id="SSF102712">
    <property type="entry name" value="JAB1/MPN domain"/>
    <property type="match status" value="1"/>
</dbReference>
<dbReference type="PANTHER" id="PTHR30471:SF3">
    <property type="entry name" value="UPF0758 PROTEIN YEES-RELATED"/>
    <property type="match status" value="1"/>
</dbReference>
<evidence type="ECO:0000259" key="6">
    <source>
        <dbReference type="PROSITE" id="PS50249"/>
    </source>
</evidence>